<dbReference type="InterPro" id="IPR023314">
    <property type="entry name" value="Myo_inos_IolC-like_sf"/>
</dbReference>
<accession>A0A379UWL9</accession>
<evidence type="ECO:0000256" key="4">
    <source>
        <dbReference type="ARBA" id="ARBA00022840"/>
    </source>
</evidence>
<dbReference type="GO" id="GO:0005524">
    <property type="term" value="F:ATP binding"/>
    <property type="evidence" value="ECO:0007669"/>
    <property type="project" value="UniProtKB-KW"/>
</dbReference>
<organism evidence="6 7">
    <name type="scientific">Salmonella enterica I</name>
    <dbReference type="NCBI Taxonomy" id="59201"/>
    <lineage>
        <taxon>Bacteria</taxon>
        <taxon>Pseudomonadati</taxon>
        <taxon>Pseudomonadota</taxon>
        <taxon>Gammaproteobacteria</taxon>
        <taxon>Enterobacterales</taxon>
        <taxon>Enterobacteriaceae</taxon>
        <taxon>Salmonella</taxon>
    </lineage>
</organism>
<sequence>MNITIATLGELLVEFLAKKENQGFSSPGEFWGPYPSGAPAIFADQVAKLGFRSLLFSCVGNDAFGVMNITRLSRDGVNVQGISVTAERHNR</sequence>
<evidence type="ECO:0000256" key="2">
    <source>
        <dbReference type="ARBA" id="ARBA00022741"/>
    </source>
</evidence>
<keyword evidence="1" id="KW-0808">Transferase</keyword>
<dbReference type="Proteomes" id="UP000255534">
    <property type="component" value="Unassembled WGS sequence"/>
</dbReference>
<evidence type="ECO:0000313" key="7">
    <source>
        <dbReference type="Proteomes" id="UP000255534"/>
    </source>
</evidence>
<proteinExistence type="predicted"/>
<reference evidence="6 7" key="1">
    <citation type="submission" date="2018-06" db="EMBL/GenBank/DDBJ databases">
        <authorList>
            <consortium name="Pathogen Informatics"/>
            <person name="Doyle S."/>
        </authorList>
    </citation>
    <scope>NUCLEOTIDE SEQUENCE [LARGE SCALE GENOMIC DNA]</scope>
    <source>
        <strain evidence="6 7">NCTC5798</strain>
    </source>
</reference>
<evidence type="ECO:0000256" key="1">
    <source>
        <dbReference type="ARBA" id="ARBA00022679"/>
    </source>
</evidence>
<keyword evidence="4" id="KW-0067">ATP-binding</keyword>
<keyword evidence="2" id="KW-0547">Nucleotide-binding</keyword>
<dbReference type="AlphaFoldDB" id="A0A379UWL9"/>
<evidence type="ECO:0000259" key="5">
    <source>
        <dbReference type="Pfam" id="PF00294"/>
    </source>
</evidence>
<keyword evidence="3 6" id="KW-0418">Kinase</keyword>
<dbReference type="GO" id="GO:0016301">
    <property type="term" value="F:kinase activity"/>
    <property type="evidence" value="ECO:0007669"/>
    <property type="project" value="UniProtKB-KW"/>
</dbReference>
<gene>
    <name evidence="6" type="ORF">NCTC5798_03502</name>
</gene>
<dbReference type="Gene3D" id="2.20.150.10">
    <property type="entry name" value="putative 5-dehydro-2- deoxygluconokinase"/>
    <property type="match status" value="1"/>
</dbReference>
<dbReference type="EMBL" id="UGXK01000001">
    <property type="protein sequence ID" value="SUG72301.1"/>
    <property type="molecule type" value="Genomic_DNA"/>
</dbReference>
<evidence type="ECO:0000313" key="6">
    <source>
        <dbReference type="EMBL" id="SUG72301.1"/>
    </source>
</evidence>
<name>A0A379UWL9_SALET</name>
<protein>
    <submittedName>
        <fullName evidence="6">Sugar kinase</fullName>
    </submittedName>
</protein>
<evidence type="ECO:0000256" key="3">
    <source>
        <dbReference type="ARBA" id="ARBA00022777"/>
    </source>
</evidence>
<dbReference type="Pfam" id="PF00294">
    <property type="entry name" value="PfkB"/>
    <property type="match status" value="1"/>
</dbReference>
<feature type="domain" description="Carbohydrate kinase PfkB" evidence="5">
    <location>
        <begin position="5"/>
        <end position="89"/>
    </location>
</feature>
<dbReference type="SUPFAM" id="SSF53613">
    <property type="entry name" value="Ribokinase-like"/>
    <property type="match status" value="1"/>
</dbReference>
<dbReference type="InterPro" id="IPR011611">
    <property type="entry name" value="PfkB_dom"/>
</dbReference>
<dbReference type="Gene3D" id="3.40.1190.20">
    <property type="match status" value="1"/>
</dbReference>
<dbReference type="InterPro" id="IPR029056">
    <property type="entry name" value="Ribokinase-like"/>
</dbReference>